<organism evidence="5 6">
    <name type="scientific">Sporosarcina quadrami</name>
    <dbReference type="NCBI Taxonomy" id="2762234"/>
    <lineage>
        <taxon>Bacteria</taxon>
        <taxon>Bacillati</taxon>
        <taxon>Bacillota</taxon>
        <taxon>Bacilli</taxon>
        <taxon>Bacillales</taxon>
        <taxon>Caryophanaceae</taxon>
        <taxon>Sporosarcina</taxon>
    </lineage>
</organism>
<protein>
    <submittedName>
        <fullName evidence="5">MarR family transcriptional regulator</fullName>
    </submittedName>
</protein>
<comment type="caution">
    <text evidence="5">The sequence shown here is derived from an EMBL/GenBank/DDBJ whole genome shotgun (WGS) entry which is preliminary data.</text>
</comment>
<dbReference type="Gene3D" id="1.10.10.10">
    <property type="entry name" value="Winged helix-like DNA-binding domain superfamily/Winged helix DNA-binding domain"/>
    <property type="match status" value="1"/>
</dbReference>
<dbReference type="PROSITE" id="PS50995">
    <property type="entry name" value="HTH_MARR_2"/>
    <property type="match status" value="1"/>
</dbReference>
<proteinExistence type="predicted"/>
<evidence type="ECO:0000313" key="6">
    <source>
        <dbReference type="Proteomes" id="UP000626786"/>
    </source>
</evidence>
<feature type="domain" description="HTH marR-type" evidence="4">
    <location>
        <begin position="3"/>
        <end position="135"/>
    </location>
</feature>
<dbReference type="PANTHER" id="PTHR42756:SF1">
    <property type="entry name" value="TRANSCRIPTIONAL REPRESSOR OF EMRAB OPERON"/>
    <property type="match status" value="1"/>
</dbReference>
<keyword evidence="1" id="KW-0805">Transcription regulation</keyword>
<evidence type="ECO:0000313" key="5">
    <source>
        <dbReference type="EMBL" id="MBD7984950.1"/>
    </source>
</evidence>
<sequence length="138" mass="15982">MIESEIRILLQSIAIQTRKRYANQLRELGLHIGQELALSHLWEQDGITQSQLRLKMGSEASTVSNMLRKLEQDDIIYRKVDDADHRISNVFLTSKGRQLEGPIMEIWKAHEQVLLAGIVPEELLLLRRILQQMDDNLL</sequence>
<dbReference type="InterPro" id="IPR036388">
    <property type="entry name" value="WH-like_DNA-bd_sf"/>
</dbReference>
<dbReference type="PANTHER" id="PTHR42756">
    <property type="entry name" value="TRANSCRIPTIONAL REGULATOR, MARR"/>
    <property type="match status" value="1"/>
</dbReference>
<keyword evidence="3" id="KW-0804">Transcription</keyword>
<dbReference type="SUPFAM" id="SSF46785">
    <property type="entry name" value="Winged helix' DNA-binding domain"/>
    <property type="match status" value="1"/>
</dbReference>
<dbReference type="EMBL" id="JACSQN010000008">
    <property type="protein sequence ID" value="MBD7984950.1"/>
    <property type="molecule type" value="Genomic_DNA"/>
</dbReference>
<dbReference type="InterPro" id="IPR000835">
    <property type="entry name" value="HTH_MarR-typ"/>
</dbReference>
<dbReference type="RefSeq" id="WP_191694647.1">
    <property type="nucleotide sequence ID" value="NZ_JACSQN010000008.1"/>
</dbReference>
<accession>A0ABR8UA79</accession>
<evidence type="ECO:0000256" key="3">
    <source>
        <dbReference type="ARBA" id="ARBA00023163"/>
    </source>
</evidence>
<reference evidence="5 6" key="1">
    <citation type="submission" date="2020-08" db="EMBL/GenBank/DDBJ databases">
        <title>A Genomic Blueprint of the Chicken Gut Microbiome.</title>
        <authorList>
            <person name="Gilroy R."/>
            <person name="Ravi A."/>
            <person name="Getino M."/>
            <person name="Pursley I."/>
            <person name="Horton D.L."/>
            <person name="Alikhan N.-F."/>
            <person name="Baker D."/>
            <person name="Gharbi K."/>
            <person name="Hall N."/>
            <person name="Watson M."/>
            <person name="Adriaenssens E.M."/>
            <person name="Foster-Nyarko E."/>
            <person name="Jarju S."/>
            <person name="Secka A."/>
            <person name="Antonio M."/>
            <person name="Oren A."/>
            <person name="Chaudhuri R."/>
            <person name="La Ragione R.M."/>
            <person name="Hildebrand F."/>
            <person name="Pallen M.J."/>
        </authorList>
    </citation>
    <scope>NUCLEOTIDE SEQUENCE [LARGE SCALE GENOMIC DNA]</scope>
    <source>
        <strain evidence="5 6">Sa2YVA2</strain>
    </source>
</reference>
<dbReference type="Pfam" id="PF01047">
    <property type="entry name" value="MarR"/>
    <property type="match status" value="1"/>
</dbReference>
<name>A0ABR8UA79_9BACL</name>
<evidence type="ECO:0000256" key="2">
    <source>
        <dbReference type="ARBA" id="ARBA00023125"/>
    </source>
</evidence>
<dbReference type="SMART" id="SM00347">
    <property type="entry name" value="HTH_MARR"/>
    <property type="match status" value="1"/>
</dbReference>
<evidence type="ECO:0000256" key="1">
    <source>
        <dbReference type="ARBA" id="ARBA00023015"/>
    </source>
</evidence>
<keyword evidence="2" id="KW-0238">DNA-binding</keyword>
<dbReference type="PRINTS" id="PR00598">
    <property type="entry name" value="HTHMARR"/>
</dbReference>
<keyword evidence="6" id="KW-1185">Reference proteome</keyword>
<evidence type="ECO:0000259" key="4">
    <source>
        <dbReference type="PROSITE" id="PS50995"/>
    </source>
</evidence>
<gene>
    <name evidence="5" type="ORF">H9649_10165</name>
</gene>
<dbReference type="InterPro" id="IPR036390">
    <property type="entry name" value="WH_DNA-bd_sf"/>
</dbReference>
<dbReference type="Proteomes" id="UP000626786">
    <property type="component" value="Unassembled WGS sequence"/>
</dbReference>